<dbReference type="EMBL" id="JAIMBW010000001">
    <property type="protein sequence ID" value="MBY4893760.1"/>
    <property type="molecule type" value="Genomic_DNA"/>
</dbReference>
<dbReference type="Proteomes" id="UP000693972">
    <property type="component" value="Unassembled WGS sequence"/>
</dbReference>
<dbReference type="Gene3D" id="3.40.1740.10">
    <property type="entry name" value="VC0467-like"/>
    <property type="match status" value="1"/>
</dbReference>
<dbReference type="EMBL" id="CP078073">
    <property type="protein sequence ID" value="QXL86460.1"/>
    <property type="molecule type" value="Genomic_DNA"/>
</dbReference>
<proteinExistence type="inferred from homology"/>
<gene>
    <name evidence="3" type="ORF">KUL25_13395</name>
</gene>
<keyword evidence="4" id="KW-1185">Reference proteome</keyword>
<dbReference type="RefSeq" id="WP_257893412.1">
    <property type="nucleotide sequence ID" value="NZ_JAIMBW010000001.1"/>
</dbReference>
<dbReference type="InterPro" id="IPR003774">
    <property type="entry name" value="AlgH-like"/>
</dbReference>
<dbReference type="PANTHER" id="PTHR30327">
    <property type="entry name" value="UNCHARACTERIZED PROTEIN YQGE"/>
    <property type="match status" value="1"/>
</dbReference>
<sequence>MAMPNLSHDLTGKLLIAMPGMEDPRFAGAVIFLCVHSPSRAMGLIVNKPMEEVTFAELMEQLDIPKHGSTPGPVPQVPVCFGGPVEMRRGFVLHSPDYAPRGEEALRIDPRFAMTGTLDILEDIDSGRGPMRSLLALGYAGWGEGQLEAEIARNDWLTADATPDLVFDQKMERKWDAAVQSLGINPLMLSSEAGHA</sequence>
<evidence type="ECO:0000256" key="1">
    <source>
        <dbReference type="ARBA" id="ARBA00009600"/>
    </source>
</evidence>
<evidence type="ECO:0000256" key="2">
    <source>
        <dbReference type="HAMAP-Rule" id="MF_00758"/>
    </source>
</evidence>
<dbReference type="NCBIfam" id="NF001268">
    <property type="entry name" value="PRK00228.1-4"/>
    <property type="match status" value="1"/>
</dbReference>
<dbReference type="AlphaFoldDB" id="A0A975TS21"/>
<dbReference type="SUPFAM" id="SSF143456">
    <property type="entry name" value="VC0467-like"/>
    <property type="match status" value="1"/>
</dbReference>
<accession>A0A975TS21</accession>
<dbReference type="PANTHER" id="PTHR30327:SF1">
    <property type="entry name" value="UPF0301 PROTEIN YQGE"/>
    <property type="match status" value="1"/>
</dbReference>
<reference evidence="3 4" key="1">
    <citation type="submission" date="2021-07" db="EMBL/GenBank/DDBJ databases">
        <title>Karlodiniumbacter phycospheric gen. nov., sp. nov., a phycosphere bacterium isolated from karlodinium veneficum.</title>
        <authorList>
            <person name="Peng Y."/>
            <person name="Jiang L."/>
            <person name="Lee J."/>
        </authorList>
    </citation>
    <scope>NUCLEOTIDE SEQUENCE</scope>
    <source>
        <strain evidence="3 4">N5</strain>
    </source>
</reference>
<evidence type="ECO:0000313" key="4">
    <source>
        <dbReference type="Proteomes" id="UP000693972"/>
    </source>
</evidence>
<dbReference type="Pfam" id="PF02622">
    <property type="entry name" value="DUF179"/>
    <property type="match status" value="1"/>
</dbReference>
<comment type="similarity">
    <text evidence="1 2">Belongs to the UPF0301 (AlgH) family.</text>
</comment>
<dbReference type="HAMAP" id="MF_00758">
    <property type="entry name" value="UPF0301"/>
    <property type="match status" value="1"/>
</dbReference>
<name>A0A975TS21_9RHOB</name>
<dbReference type="GO" id="GO:0005829">
    <property type="term" value="C:cytosol"/>
    <property type="evidence" value="ECO:0007669"/>
    <property type="project" value="TreeGrafter"/>
</dbReference>
<protein>
    <recommendedName>
        <fullName evidence="2">UPF0301 protein KUL25_13395</fullName>
    </recommendedName>
</protein>
<evidence type="ECO:0000313" key="3">
    <source>
        <dbReference type="EMBL" id="QXL86460.1"/>
    </source>
</evidence>
<organism evidence="3">
    <name type="scientific">Gymnodinialimonas phycosphaerae</name>
    <dbReference type="NCBI Taxonomy" id="2841589"/>
    <lineage>
        <taxon>Bacteria</taxon>
        <taxon>Pseudomonadati</taxon>
        <taxon>Pseudomonadota</taxon>
        <taxon>Alphaproteobacteria</taxon>
        <taxon>Rhodobacterales</taxon>
        <taxon>Paracoccaceae</taxon>
        <taxon>Gymnodinialimonas</taxon>
    </lineage>
</organism>